<dbReference type="EMBL" id="LGRX02014177">
    <property type="protein sequence ID" value="KAK3265058.1"/>
    <property type="molecule type" value="Genomic_DNA"/>
</dbReference>
<comment type="caution">
    <text evidence="1">The sequence shown here is derived from an EMBL/GenBank/DDBJ whole genome shotgun (WGS) entry which is preliminary data.</text>
</comment>
<organism evidence="1 2">
    <name type="scientific">Cymbomonas tetramitiformis</name>
    <dbReference type="NCBI Taxonomy" id="36881"/>
    <lineage>
        <taxon>Eukaryota</taxon>
        <taxon>Viridiplantae</taxon>
        <taxon>Chlorophyta</taxon>
        <taxon>Pyramimonadophyceae</taxon>
        <taxon>Pyramimonadales</taxon>
        <taxon>Pyramimonadaceae</taxon>
        <taxon>Cymbomonas</taxon>
    </lineage>
</organism>
<evidence type="ECO:0000313" key="2">
    <source>
        <dbReference type="Proteomes" id="UP001190700"/>
    </source>
</evidence>
<name>A0AAE0FSY5_9CHLO</name>
<feature type="non-terminal residue" evidence="1">
    <location>
        <position position="1"/>
    </location>
</feature>
<dbReference type="AlphaFoldDB" id="A0AAE0FSY5"/>
<evidence type="ECO:0000313" key="1">
    <source>
        <dbReference type="EMBL" id="KAK3265058.1"/>
    </source>
</evidence>
<protein>
    <submittedName>
        <fullName evidence="1">Uncharacterized protein</fullName>
    </submittedName>
</protein>
<sequence length="64" mass="7062">TNCKACARDAYSTLLAKVKKELNIMQGDLLEFEEGYATRLEEIIKEGELLDARSKAPQKGGICS</sequence>
<reference evidence="1 2" key="1">
    <citation type="journal article" date="2015" name="Genome Biol. Evol.">
        <title>Comparative Genomics of a Bacterivorous Green Alga Reveals Evolutionary Causalities and Consequences of Phago-Mixotrophic Mode of Nutrition.</title>
        <authorList>
            <person name="Burns J.A."/>
            <person name="Paasch A."/>
            <person name="Narechania A."/>
            <person name="Kim E."/>
        </authorList>
    </citation>
    <scope>NUCLEOTIDE SEQUENCE [LARGE SCALE GENOMIC DNA]</scope>
    <source>
        <strain evidence="1 2">PLY_AMNH</strain>
    </source>
</reference>
<dbReference type="Proteomes" id="UP001190700">
    <property type="component" value="Unassembled WGS sequence"/>
</dbReference>
<gene>
    <name evidence="1" type="ORF">CYMTET_26233</name>
</gene>
<accession>A0AAE0FSY5</accession>
<keyword evidence="2" id="KW-1185">Reference proteome</keyword>
<proteinExistence type="predicted"/>